<gene>
    <name evidence="3" type="ORF">B1A_12296</name>
</gene>
<dbReference type="InterPro" id="IPR011059">
    <property type="entry name" value="Metal-dep_hydrolase_composite"/>
</dbReference>
<protein>
    <submittedName>
        <fullName evidence="3">Metal-dependent hydrolase</fullName>
    </submittedName>
</protein>
<name>T1A9H8_9ZZZZ</name>
<evidence type="ECO:0000313" key="3">
    <source>
        <dbReference type="EMBL" id="EQD53667.1"/>
    </source>
</evidence>
<dbReference type="PANTHER" id="PTHR22642">
    <property type="entry name" value="IMIDAZOLONEPROPIONASE"/>
    <property type="match status" value="1"/>
</dbReference>
<dbReference type="PANTHER" id="PTHR22642:SF2">
    <property type="entry name" value="PROTEIN LONG AFTER FAR-RED 3"/>
    <property type="match status" value="1"/>
</dbReference>
<evidence type="ECO:0000259" key="2">
    <source>
        <dbReference type="Pfam" id="PF07969"/>
    </source>
</evidence>
<feature type="non-terminal residue" evidence="3">
    <location>
        <position position="174"/>
    </location>
</feature>
<organism evidence="3">
    <name type="scientific">mine drainage metagenome</name>
    <dbReference type="NCBI Taxonomy" id="410659"/>
    <lineage>
        <taxon>unclassified sequences</taxon>
        <taxon>metagenomes</taxon>
        <taxon>ecological metagenomes</taxon>
    </lineage>
</organism>
<dbReference type="Pfam" id="PF07969">
    <property type="entry name" value="Amidohydro_3"/>
    <property type="match status" value="1"/>
</dbReference>
<dbReference type="GO" id="GO:0016810">
    <property type="term" value="F:hydrolase activity, acting on carbon-nitrogen (but not peptide) bonds"/>
    <property type="evidence" value="ECO:0007669"/>
    <property type="project" value="InterPro"/>
</dbReference>
<keyword evidence="3" id="KW-0378">Hydrolase</keyword>
<sequence length="174" mass="18573">MHLVSKEMLFVWSEAGQERAIFVRGGGIADVGPASAVARRSGGIGPTHLRGVLRPAALDGHIHLVEFGLSLGEADLSGCDAAEAVERLRRQPRRGGWLLGRGASVEVLREIGRDRSFLLAVSPLRVWAHDFHTALTDPLTLRDLGLAQAEDPLGGRIDRDPSGSPTGVLYETAA</sequence>
<feature type="region of interest" description="Disordered" evidence="1">
    <location>
        <begin position="152"/>
        <end position="174"/>
    </location>
</feature>
<evidence type="ECO:0000256" key="1">
    <source>
        <dbReference type="SAM" id="MobiDB-lite"/>
    </source>
</evidence>
<reference evidence="3" key="1">
    <citation type="submission" date="2013-08" db="EMBL/GenBank/DDBJ databases">
        <authorList>
            <person name="Mendez C."/>
            <person name="Richter M."/>
            <person name="Ferrer M."/>
            <person name="Sanchez J."/>
        </authorList>
    </citation>
    <scope>NUCLEOTIDE SEQUENCE</scope>
</reference>
<reference evidence="3" key="2">
    <citation type="journal article" date="2014" name="ISME J.">
        <title>Microbial stratification in low pH oxic and suboxic macroscopic growths along an acid mine drainage.</title>
        <authorList>
            <person name="Mendez-Garcia C."/>
            <person name="Mesa V."/>
            <person name="Sprenger R.R."/>
            <person name="Richter M."/>
            <person name="Diez M.S."/>
            <person name="Solano J."/>
            <person name="Bargiela R."/>
            <person name="Golyshina O.V."/>
            <person name="Manteca A."/>
            <person name="Ramos J.L."/>
            <person name="Gallego J.R."/>
            <person name="Llorente I."/>
            <person name="Martins Dos Santos V.A."/>
            <person name="Jensen O.N."/>
            <person name="Pelaez A.I."/>
            <person name="Sanchez J."/>
            <person name="Ferrer M."/>
        </authorList>
    </citation>
    <scope>NUCLEOTIDE SEQUENCE</scope>
</reference>
<comment type="caution">
    <text evidence="3">The sequence shown here is derived from an EMBL/GenBank/DDBJ whole genome shotgun (WGS) entry which is preliminary data.</text>
</comment>
<dbReference type="Gene3D" id="3.10.310.70">
    <property type="match status" value="1"/>
</dbReference>
<dbReference type="SUPFAM" id="SSF51338">
    <property type="entry name" value="Composite domain of metallo-dependent hydrolases"/>
    <property type="match status" value="1"/>
</dbReference>
<proteinExistence type="predicted"/>
<accession>T1A9H8</accession>
<feature type="domain" description="Amidohydrolase 3" evidence="2">
    <location>
        <begin position="53"/>
        <end position="173"/>
    </location>
</feature>
<dbReference type="InterPro" id="IPR013108">
    <property type="entry name" value="Amidohydro_3"/>
</dbReference>
<dbReference type="EMBL" id="AUZX01008914">
    <property type="protein sequence ID" value="EQD53667.1"/>
    <property type="molecule type" value="Genomic_DNA"/>
</dbReference>
<dbReference type="AlphaFoldDB" id="T1A9H8"/>